<protein>
    <recommendedName>
        <fullName evidence="5">Lipoprotein</fullName>
    </recommendedName>
</protein>
<dbReference type="PANTHER" id="PTHR30388">
    <property type="entry name" value="ALDEHYDE OXIDOREDUCTASE MOLYBDENUM COFACTOR ASSEMBLY PROTEIN"/>
    <property type="match status" value="1"/>
</dbReference>
<accession>A0A246J160</accession>
<dbReference type="InterPro" id="IPR027051">
    <property type="entry name" value="XdhC_Rossmann_dom"/>
</dbReference>
<evidence type="ECO:0000313" key="4">
    <source>
        <dbReference type="Proteomes" id="UP000197468"/>
    </source>
</evidence>
<evidence type="ECO:0000259" key="2">
    <source>
        <dbReference type="Pfam" id="PF13478"/>
    </source>
</evidence>
<comment type="caution">
    <text evidence="3">The sequence shown here is derived from an EMBL/GenBank/DDBJ whole genome shotgun (WGS) entry which is preliminary data.</text>
</comment>
<keyword evidence="4" id="KW-1185">Reference proteome</keyword>
<proteinExistence type="predicted"/>
<dbReference type="Pfam" id="PF02625">
    <property type="entry name" value="XdhC_CoxI"/>
    <property type="match status" value="1"/>
</dbReference>
<dbReference type="PANTHER" id="PTHR30388:SF4">
    <property type="entry name" value="MOLYBDENUM COFACTOR INSERTION CHAPERONE PAOD"/>
    <property type="match status" value="1"/>
</dbReference>
<dbReference type="RefSeq" id="WP_088386842.1">
    <property type="nucleotide sequence ID" value="NZ_NIOF01000011.1"/>
</dbReference>
<evidence type="ECO:0008006" key="5">
    <source>
        <dbReference type="Google" id="ProtNLM"/>
    </source>
</evidence>
<reference evidence="3 4" key="1">
    <citation type="journal article" date="2008" name="Int. J. Syst. Evol. Microbiol.">
        <title>Description of Roseateles aquatilis sp. nov. and Roseateles terrae sp. nov., in the class Betaproteobacteria, and emended description of the genus Roseateles.</title>
        <authorList>
            <person name="Gomila M."/>
            <person name="Bowien B."/>
            <person name="Falsen E."/>
            <person name="Moore E.R."/>
            <person name="Lalucat J."/>
        </authorList>
    </citation>
    <scope>NUCLEOTIDE SEQUENCE [LARGE SCALE GENOMIC DNA]</scope>
    <source>
        <strain evidence="3 4">CCUG 48205</strain>
    </source>
</reference>
<dbReference type="Pfam" id="PF13478">
    <property type="entry name" value="XdhC_C"/>
    <property type="match status" value="1"/>
</dbReference>
<gene>
    <name evidence="3" type="ORF">CDN99_20910</name>
</gene>
<evidence type="ECO:0000259" key="1">
    <source>
        <dbReference type="Pfam" id="PF02625"/>
    </source>
</evidence>
<dbReference type="EMBL" id="NIOF01000011">
    <property type="protein sequence ID" value="OWQ86295.1"/>
    <property type="molecule type" value="Genomic_DNA"/>
</dbReference>
<name>A0A246J160_9BURK</name>
<sequence>MDNMDLQVLRQVQQWHDADHRVVLGTITRTWGSAPRPVGSIVAVRSDGMIAGSVSGGCIEDDLVARIREGALTLKAPELIRYGVGAEAAQRFGLPCGGTLELMLEPVGAGSSIAALLERLSRGERVLRTLDLTTGVVTLTEPPAHSRDGADRLVLSGTRMVTHHGPQWRLLIIGAGQMSQYLAQMALALDYQVQVCDPRDDYPWTLLAAPLTRDMPDDVVQRLDPDGHTAIVALTHDPKLDDLALMEALRSPAFYVGAIGSRVNQAKRRARLKEHFDLSDAQLDRLHGPVGLHIGARTPPEIALAILAHMTAERYGVQVSSSAVPTGGAEAGCVV</sequence>
<feature type="domain" description="XdhC- CoxI" evidence="1">
    <location>
        <begin position="15"/>
        <end position="83"/>
    </location>
</feature>
<dbReference type="OrthoDB" id="9815497at2"/>
<dbReference type="Proteomes" id="UP000197468">
    <property type="component" value="Unassembled WGS sequence"/>
</dbReference>
<dbReference type="InterPro" id="IPR036291">
    <property type="entry name" value="NAD(P)-bd_dom_sf"/>
</dbReference>
<dbReference type="Gene3D" id="3.40.50.720">
    <property type="entry name" value="NAD(P)-binding Rossmann-like Domain"/>
    <property type="match status" value="1"/>
</dbReference>
<dbReference type="AlphaFoldDB" id="A0A246J160"/>
<dbReference type="SUPFAM" id="SSF51735">
    <property type="entry name" value="NAD(P)-binding Rossmann-fold domains"/>
    <property type="match status" value="1"/>
</dbReference>
<dbReference type="InterPro" id="IPR052698">
    <property type="entry name" value="MoCofactor_Util/Proc"/>
</dbReference>
<organism evidence="3 4">
    <name type="scientific">Roseateles aquatilis</name>
    <dbReference type="NCBI Taxonomy" id="431061"/>
    <lineage>
        <taxon>Bacteria</taxon>
        <taxon>Pseudomonadati</taxon>
        <taxon>Pseudomonadota</taxon>
        <taxon>Betaproteobacteria</taxon>
        <taxon>Burkholderiales</taxon>
        <taxon>Sphaerotilaceae</taxon>
        <taxon>Roseateles</taxon>
    </lineage>
</organism>
<feature type="domain" description="XdhC Rossmann" evidence="2">
    <location>
        <begin position="170"/>
        <end position="309"/>
    </location>
</feature>
<evidence type="ECO:0000313" key="3">
    <source>
        <dbReference type="EMBL" id="OWQ86295.1"/>
    </source>
</evidence>
<dbReference type="InterPro" id="IPR003777">
    <property type="entry name" value="XdhC_CoxI"/>
</dbReference>